<dbReference type="GO" id="GO:0052621">
    <property type="term" value="F:diguanylate cyclase activity"/>
    <property type="evidence" value="ECO:0007669"/>
    <property type="project" value="UniProtKB-EC"/>
</dbReference>
<dbReference type="PROSITE" id="PS50110">
    <property type="entry name" value="RESPONSE_REGULATORY"/>
    <property type="match status" value="1"/>
</dbReference>
<sequence length="436" mass="49053">MKKILIVDDEKIFLMITERILSSSYATVCASSAMEAIELYKREKPDMVLSDLRMPGMSGYELKQKLQEEYGEQIPFMFMTADTAEETESRGFDIGAMDFVQKPFHADILLKRVGNILKTVERIQGLKKAAVLDKMTGLLNKASAEAEISQLCKTAQGALLMIDLDNFKLVNDIYGHAMGDKILICFAEILKAVVRPVDVIGRLGGDEFIAFCRNVHDEVVIEKKSRFINKYLLDAAVELMGENMTIPLGASIGCVVVPDEGIEFSELREKADKALYAVKQNGKHGFVFYTDLSQDDEKSDFQPADITNTMKILGERGKIQGAFQLPFEQFRSAYQFLYRLNNNYHNEICILLFSVKENPSAPNPLEQAVEDLTKILVNSLRQSDIITQYGKNQCIVLLPETPFSNIKTVTERVIHNWKESSSSAGFEVSFECGRLE</sequence>
<dbReference type="EMBL" id="JACHFQ010000008">
    <property type="protein sequence ID" value="MBB5227172.1"/>
    <property type="molecule type" value="Genomic_DNA"/>
</dbReference>
<dbReference type="CDD" id="cd00156">
    <property type="entry name" value="REC"/>
    <property type="match status" value="1"/>
</dbReference>
<feature type="domain" description="GGDEF" evidence="5">
    <location>
        <begin position="155"/>
        <end position="291"/>
    </location>
</feature>
<proteinExistence type="predicted"/>
<dbReference type="PROSITE" id="PS50887">
    <property type="entry name" value="GGDEF"/>
    <property type="match status" value="2"/>
</dbReference>
<evidence type="ECO:0000313" key="7">
    <source>
        <dbReference type="Proteomes" id="UP000518887"/>
    </source>
</evidence>
<comment type="catalytic activity">
    <reaction evidence="2">
        <text>2 GTP = 3',3'-c-di-GMP + 2 diphosphate</text>
        <dbReference type="Rhea" id="RHEA:24898"/>
        <dbReference type="ChEBI" id="CHEBI:33019"/>
        <dbReference type="ChEBI" id="CHEBI:37565"/>
        <dbReference type="ChEBI" id="CHEBI:58805"/>
        <dbReference type="EC" id="2.7.7.65"/>
    </reaction>
</comment>
<dbReference type="InterPro" id="IPR043128">
    <property type="entry name" value="Rev_trsase/Diguanyl_cyclase"/>
</dbReference>
<dbReference type="RefSeq" id="WP_184661136.1">
    <property type="nucleotide sequence ID" value="NZ_JACHFQ010000008.1"/>
</dbReference>
<feature type="modified residue" description="4-aspartylphosphate" evidence="3">
    <location>
        <position position="51"/>
    </location>
</feature>
<dbReference type="InterPro" id="IPR011006">
    <property type="entry name" value="CheY-like_superfamily"/>
</dbReference>
<reference evidence="6 7" key="1">
    <citation type="submission" date="2020-08" db="EMBL/GenBank/DDBJ databases">
        <title>Genomic Encyclopedia of Type Strains, Phase IV (KMG-IV): sequencing the most valuable type-strain genomes for metagenomic binning, comparative biology and taxonomic classification.</title>
        <authorList>
            <person name="Goeker M."/>
        </authorList>
    </citation>
    <scope>NUCLEOTIDE SEQUENCE [LARGE SCALE GENOMIC DNA]</scope>
    <source>
        <strain evidence="6 7">DSM 103462</strain>
    </source>
</reference>
<dbReference type="InterPro" id="IPR001789">
    <property type="entry name" value="Sig_transdc_resp-reg_receiver"/>
</dbReference>
<dbReference type="SUPFAM" id="SSF52172">
    <property type="entry name" value="CheY-like"/>
    <property type="match status" value="1"/>
</dbReference>
<dbReference type="EC" id="2.7.7.65" evidence="1"/>
<evidence type="ECO:0000256" key="3">
    <source>
        <dbReference type="PROSITE-ProRule" id="PRU00169"/>
    </source>
</evidence>
<name>A0A7W8GBB4_9SPIR</name>
<dbReference type="AlphaFoldDB" id="A0A7W8GBB4"/>
<feature type="domain" description="GGDEF" evidence="5">
    <location>
        <begin position="346"/>
        <end position="436"/>
    </location>
</feature>
<dbReference type="NCBIfam" id="TIGR00254">
    <property type="entry name" value="GGDEF"/>
    <property type="match status" value="1"/>
</dbReference>
<keyword evidence="3" id="KW-0597">Phosphoprotein</keyword>
<dbReference type="SUPFAM" id="SSF55073">
    <property type="entry name" value="Nucleotide cyclase"/>
    <property type="match status" value="1"/>
</dbReference>
<keyword evidence="7" id="KW-1185">Reference proteome</keyword>
<protein>
    <recommendedName>
        <fullName evidence="1">diguanylate cyclase</fullName>
        <ecNumber evidence="1">2.7.7.65</ecNumber>
    </recommendedName>
</protein>
<dbReference type="Pfam" id="PF00990">
    <property type="entry name" value="GGDEF"/>
    <property type="match status" value="1"/>
</dbReference>
<dbReference type="Gene3D" id="3.40.50.2300">
    <property type="match status" value="1"/>
</dbReference>
<feature type="domain" description="Response regulatory" evidence="4">
    <location>
        <begin position="3"/>
        <end position="117"/>
    </location>
</feature>
<evidence type="ECO:0000256" key="1">
    <source>
        <dbReference type="ARBA" id="ARBA00012528"/>
    </source>
</evidence>
<dbReference type="CDD" id="cd01949">
    <property type="entry name" value="GGDEF"/>
    <property type="match status" value="1"/>
</dbReference>
<dbReference type="InterPro" id="IPR050469">
    <property type="entry name" value="Diguanylate_Cyclase"/>
</dbReference>
<evidence type="ECO:0000313" key="6">
    <source>
        <dbReference type="EMBL" id="MBB5227172.1"/>
    </source>
</evidence>
<dbReference type="InterPro" id="IPR029787">
    <property type="entry name" value="Nucleotide_cyclase"/>
</dbReference>
<dbReference type="PANTHER" id="PTHR45138:SF9">
    <property type="entry name" value="DIGUANYLATE CYCLASE DGCM-RELATED"/>
    <property type="match status" value="1"/>
</dbReference>
<organism evidence="6 7">
    <name type="scientific">Treponema ruminis</name>
    <dbReference type="NCBI Taxonomy" id="744515"/>
    <lineage>
        <taxon>Bacteria</taxon>
        <taxon>Pseudomonadati</taxon>
        <taxon>Spirochaetota</taxon>
        <taxon>Spirochaetia</taxon>
        <taxon>Spirochaetales</taxon>
        <taxon>Treponemataceae</taxon>
        <taxon>Treponema</taxon>
    </lineage>
</organism>
<evidence type="ECO:0000259" key="5">
    <source>
        <dbReference type="PROSITE" id="PS50887"/>
    </source>
</evidence>
<dbReference type="Proteomes" id="UP000518887">
    <property type="component" value="Unassembled WGS sequence"/>
</dbReference>
<dbReference type="InterPro" id="IPR000160">
    <property type="entry name" value="GGDEF_dom"/>
</dbReference>
<dbReference type="Pfam" id="PF00072">
    <property type="entry name" value="Response_reg"/>
    <property type="match status" value="1"/>
</dbReference>
<dbReference type="SMART" id="SM00448">
    <property type="entry name" value="REC"/>
    <property type="match status" value="1"/>
</dbReference>
<evidence type="ECO:0000256" key="2">
    <source>
        <dbReference type="ARBA" id="ARBA00034247"/>
    </source>
</evidence>
<evidence type="ECO:0000259" key="4">
    <source>
        <dbReference type="PROSITE" id="PS50110"/>
    </source>
</evidence>
<dbReference type="Gene3D" id="3.30.70.270">
    <property type="match status" value="1"/>
</dbReference>
<dbReference type="GO" id="GO:0000160">
    <property type="term" value="P:phosphorelay signal transduction system"/>
    <property type="evidence" value="ECO:0007669"/>
    <property type="project" value="InterPro"/>
</dbReference>
<accession>A0A7W8GBB4</accession>
<comment type="caution">
    <text evidence="6">The sequence shown here is derived from an EMBL/GenBank/DDBJ whole genome shotgun (WGS) entry which is preliminary data.</text>
</comment>
<gene>
    <name evidence="6" type="ORF">HNP76_002568</name>
</gene>
<dbReference type="SMART" id="SM00267">
    <property type="entry name" value="GGDEF"/>
    <property type="match status" value="1"/>
</dbReference>
<dbReference type="PANTHER" id="PTHR45138">
    <property type="entry name" value="REGULATORY COMPONENTS OF SENSORY TRANSDUCTION SYSTEM"/>
    <property type="match status" value="1"/>
</dbReference>